<dbReference type="Proteomes" id="UP000665047">
    <property type="component" value="Chromosome"/>
</dbReference>
<protein>
    <submittedName>
        <fullName evidence="1">NAD(P)-binding domain-containing protein</fullName>
    </submittedName>
</protein>
<dbReference type="SUPFAM" id="SSF51905">
    <property type="entry name" value="FAD/NAD(P)-binding domain"/>
    <property type="match status" value="1"/>
</dbReference>
<proteinExistence type="predicted"/>
<organism evidence="1 2">
    <name type="scientific">Xenorhabdus budapestensis</name>
    <dbReference type="NCBI Taxonomy" id="290110"/>
    <lineage>
        <taxon>Bacteria</taxon>
        <taxon>Pseudomonadati</taxon>
        <taxon>Pseudomonadota</taxon>
        <taxon>Gammaproteobacteria</taxon>
        <taxon>Enterobacterales</taxon>
        <taxon>Morganellaceae</taxon>
        <taxon>Xenorhabdus</taxon>
    </lineage>
</organism>
<sequence>MKYVADKRGLSECIRTNMRVRCIMKENEQFIIEISDSLRISADRIFCAIGASKPIVPDIKGLNAETCTFYEYFDPNTAAERYKNKIVVVLGRGNSAFEITHHLIDITAETGVVTRSLPQFARQTHNVHDVRAQVSDVFDLMQLKSNNNIVSDRIVEINRITSGKHKRRLLVSYETPCPHWEPPRWMKRKGIIDGVIVCCGFNYTLSDIFDQKTVRPEVDKKDKFCLFTSSWESVNILGLYFIGAPMRVNDPDAASGFVHGFRGNIQALGHIIAEKYHGRAIKPIFECKISLTNPSDGLTALPEFLVEFVSTTMSLFELFGYLGSTITFETKNDDKGSVYAGV</sequence>
<keyword evidence="2" id="KW-1185">Reference proteome</keyword>
<evidence type="ECO:0000313" key="1">
    <source>
        <dbReference type="EMBL" id="QTL41601.1"/>
    </source>
</evidence>
<accession>A0ABX7VLE9</accession>
<dbReference type="Pfam" id="PF13738">
    <property type="entry name" value="Pyr_redox_3"/>
    <property type="match status" value="1"/>
</dbReference>
<dbReference type="EMBL" id="CP072455">
    <property type="protein sequence ID" value="QTL41601.1"/>
    <property type="molecule type" value="Genomic_DNA"/>
</dbReference>
<evidence type="ECO:0000313" key="2">
    <source>
        <dbReference type="Proteomes" id="UP000665047"/>
    </source>
</evidence>
<name>A0ABX7VLE9_XENBU</name>
<dbReference type="Gene3D" id="3.50.50.60">
    <property type="entry name" value="FAD/NAD(P)-binding domain"/>
    <property type="match status" value="1"/>
</dbReference>
<gene>
    <name evidence="1" type="ORF">HGO23_03390</name>
</gene>
<dbReference type="InterPro" id="IPR036188">
    <property type="entry name" value="FAD/NAD-bd_sf"/>
</dbReference>
<reference evidence="1 2" key="1">
    <citation type="submission" date="2021-03" db="EMBL/GenBank/DDBJ databases">
        <title>Complete Genome Sequence Data of Xenorhabdus budapestensis strain C72, a Candidate Biological Control Agent, from China.</title>
        <authorList>
            <person name="LI B."/>
            <person name="WANG S."/>
            <person name="QIU D."/>
        </authorList>
    </citation>
    <scope>NUCLEOTIDE SEQUENCE [LARGE SCALE GENOMIC DNA]</scope>
    <source>
        <strain evidence="1 2">C-7-2</strain>
    </source>
</reference>